<evidence type="ECO:0000256" key="10">
    <source>
        <dbReference type="ARBA" id="ARBA00024805"/>
    </source>
</evidence>
<evidence type="ECO:0000256" key="3">
    <source>
        <dbReference type="ARBA" id="ARBA00006405"/>
    </source>
</evidence>
<feature type="compositionally biased region" description="Gly residues" evidence="11">
    <location>
        <begin position="380"/>
        <end position="389"/>
    </location>
</feature>
<comment type="subcellular location">
    <subcellularLocation>
        <location evidence="2">Cytoplasm</location>
    </subcellularLocation>
    <subcellularLocation>
        <location evidence="1">Endoplasmic reticulum</location>
    </subcellularLocation>
</comment>
<dbReference type="AlphaFoldDB" id="A0A168A9U5"/>
<keyword evidence="15" id="KW-1185">Reference proteome</keyword>
<dbReference type="Pfam" id="PF08577">
    <property type="entry name" value="PI31_Prot_C"/>
    <property type="match status" value="1"/>
</dbReference>
<dbReference type="GO" id="GO:0004866">
    <property type="term" value="F:endopeptidase inhibitor activity"/>
    <property type="evidence" value="ECO:0007669"/>
    <property type="project" value="InterPro"/>
</dbReference>
<dbReference type="OrthoDB" id="68090at2759"/>
<comment type="similarity">
    <text evidence="3">Belongs to the proteasome inhibitor PI31 family.</text>
</comment>
<dbReference type="PANTHER" id="PTHR13266">
    <property type="entry name" value="PROTEASOME INHIBITOR"/>
    <property type="match status" value="1"/>
</dbReference>
<dbReference type="PANTHER" id="PTHR13266:SF1">
    <property type="entry name" value="PROTEASOME INHIBITOR PI31 SUBUNIT"/>
    <property type="match status" value="1"/>
</dbReference>
<dbReference type="GO" id="GO:0043161">
    <property type="term" value="P:proteasome-mediated ubiquitin-dependent protein catabolic process"/>
    <property type="evidence" value="ECO:0007669"/>
    <property type="project" value="InterPro"/>
</dbReference>
<evidence type="ECO:0000256" key="1">
    <source>
        <dbReference type="ARBA" id="ARBA00004240"/>
    </source>
</evidence>
<protein>
    <submittedName>
        <fullName evidence="14">PI31 proteasome regulator</fullName>
    </submittedName>
</protein>
<evidence type="ECO:0000256" key="7">
    <source>
        <dbReference type="ARBA" id="ARBA00022824"/>
    </source>
</evidence>
<feature type="compositionally biased region" description="Basic and acidic residues" evidence="11">
    <location>
        <begin position="218"/>
        <end position="240"/>
    </location>
</feature>
<evidence type="ECO:0000256" key="5">
    <source>
        <dbReference type="ARBA" id="ARBA00022490"/>
    </source>
</evidence>
<keyword evidence="7" id="KW-0256">Endoplasmic reticulum</keyword>
<evidence type="ECO:0000259" key="13">
    <source>
        <dbReference type="Pfam" id="PF11566"/>
    </source>
</evidence>
<evidence type="ECO:0000256" key="11">
    <source>
        <dbReference type="SAM" id="MobiDB-lite"/>
    </source>
</evidence>
<dbReference type="InterPro" id="IPR021625">
    <property type="entry name" value="PI31_Prot_N"/>
</dbReference>
<evidence type="ECO:0000259" key="12">
    <source>
        <dbReference type="Pfam" id="PF08577"/>
    </source>
</evidence>
<dbReference type="GO" id="GO:0005783">
    <property type="term" value="C:endoplasmic reticulum"/>
    <property type="evidence" value="ECO:0007669"/>
    <property type="project" value="UniProtKB-SubCell"/>
</dbReference>
<proteinExistence type="inferred from homology"/>
<keyword evidence="9" id="KW-0007">Acetylation</keyword>
<name>A0A168A9U5_9EURO</name>
<gene>
    <name evidence="14" type="ORF">AAP_02450</name>
</gene>
<keyword evidence="4" id="KW-0488">Methylation</keyword>
<dbReference type="GO" id="GO:0000502">
    <property type="term" value="C:proteasome complex"/>
    <property type="evidence" value="ECO:0007669"/>
    <property type="project" value="UniProtKB-KW"/>
</dbReference>
<feature type="domain" description="PI31 proteasome regulator C-terminal" evidence="12">
    <location>
        <begin position="296"/>
        <end position="362"/>
    </location>
</feature>
<feature type="region of interest" description="Disordered" evidence="11">
    <location>
        <begin position="203"/>
        <end position="389"/>
    </location>
</feature>
<feature type="compositionally biased region" description="Gly residues" evidence="11">
    <location>
        <begin position="319"/>
        <end position="328"/>
    </location>
</feature>
<dbReference type="InterPro" id="IPR013886">
    <property type="entry name" value="PI31_Prot_C"/>
</dbReference>
<feature type="domain" description="PI31 proteasome regulator N-terminal" evidence="13">
    <location>
        <begin position="44"/>
        <end position="188"/>
    </location>
</feature>
<organism evidence="14 15">
    <name type="scientific">Ascosphaera apis ARSEF 7405</name>
    <dbReference type="NCBI Taxonomy" id="392613"/>
    <lineage>
        <taxon>Eukaryota</taxon>
        <taxon>Fungi</taxon>
        <taxon>Dikarya</taxon>
        <taxon>Ascomycota</taxon>
        <taxon>Pezizomycotina</taxon>
        <taxon>Eurotiomycetes</taxon>
        <taxon>Eurotiomycetidae</taxon>
        <taxon>Onygenales</taxon>
        <taxon>Ascosphaeraceae</taxon>
        <taxon>Ascosphaera</taxon>
    </lineage>
</organism>
<accession>A0A168A9U5</accession>
<reference evidence="14 15" key="1">
    <citation type="journal article" date="2016" name="Genome Biol. Evol.">
        <title>Divergent and convergent evolution of fungal pathogenicity.</title>
        <authorList>
            <person name="Shang Y."/>
            <person name="Xiao G."/>
            <person name="Zheng P."/>
            <person name="Cen K."/>
            <person name="Zhan S."/>
            <person name="Wang C."/>
        </authorList>
    </citation>
    <scope>NUCLEOTIDE SEQUENCE [LARGE SCALE GENOMIC DNA]</scope>
    <source>
        <strain evidence="14 15">ARSEF 7405</strain>
    </source>
</reference>
<dbReference type="VEuPathDB" id="FungiDB:AAP_02450"/>
<keyword evidence="5" id="KW-0963">Cytoplasm</keyword>
<keyword evidence="6" id="KW-0597">Phosphoprotein</keyword>
<sequence length="401" mass="43397">MAHHFEERTIGATEKSCSGSFSRVDSETVLDQAVKQLEEMKDGGLQDPWEAISLFGHAFLISYQFDLVGLTDDSAIKNAEVLRVLPEGWNNEKTYIFKYIHAKSTATMSYLFKVRRAESKAALYFLTINGSEEREPRVIRTAEVLVQDFVEVSKLPLAHQEINKSTLNDIFKGKKQIQKLSDIFLNNVMGLASETGLDLTSQSLSDDTAGVGGPSWSGKEKGDTPDTDHQDARYNQDHARPFFSGHDGAEPEPVQSGSTPDFPPPKFEDEYGINRPSGSGIFGRQLQGNSRRSNLGERDLYPQGMGPHDPFLPHIGPRLGPGGSGGMHPGPDDPLFTGSGQNRDDGYDLQAPPGARWDPLGPGHRRPGGGRGGPRHDGGFGRGFGSGWGGGFGGGFGGGII</sequence>
<comment type="function">
    <text evidence="10">Plays an important role in control of proteasome function. Inhibits the hydrolysis of protein and peptide substrates by the 20S proteasome. Also inhibits the activation of the proteasome by the proteasome regulatory proteins PA700 and PA28.</text>
</comment>
<evidence type="ECO:0000256" key="9">
    <source>
        <dbReference type="ARBA" id="ARBA00022990"/>
    </source>
</evidence>
<dbReference type="Gene3D" id="3.40.1000.30">
    <property type="match status" value="1"/>
</dbReference>
<dbReference type="Proteomes" id="UP000242877">
    <property type="component" value="Unassembled WGS sequence"/>
</dbReference>
<evidence type="ECO:0000313" key="14">
    <source>
        <dbReference type="EMBL" id="KZZ93658.1"/>
    </source>
</evidence>
<evidence type="ECO:0000256" key="8">
    <source>
        <dbReference type="ARBA" id="ARBA00022942"/>
    </source>
</evidence>
<comment type="caution">
    <text evidence="14">The sequence shown here is derived from an EMBL/GenBank/DDBJ whole genome shotgun (WGS) entry which is preliminary data.</text>
</comment>
<dbReference type="InterPro" id="IPR045128">
    <property type="entry name" value="PI31-like"/>
</dbReference>
<evidence type="ECO:0000256" key="2">
    <source>
        <dbReference type="ARBA" id="ARBA00004496"/>
    </source>
</evidence>
<evidence type="ECO:0000313" key="15">
    <source>
        <dbReference type="Proteomes" id="UP000242877"/>
    </source>
</evidence>
<dbReference type="Pfam" id="PF11566">
    <property type="entry name" value="PI31_Prot_N"/>
    <property type="match status" value="1"/>
</dbReference>
<evidence type="ECO:0000256" key="4">
    <source>
        <dbReference type="ARBA" id="ARBA00022481"/>
    </source>
</evidence>
<keyword evidence="8 14" id="KW-0647">Proteasome</keyword>
<dbReference type="EMBL" id="AZGZ01000008">
    <property type="protein sequence ID" value="KZZ93658.1"/>
    <property type="molecule type" value="Genomic_DNA"/>
</dbReference>
<dbReference type="GO" id="GO:0070628">
    <property type="term" value="F:proteasome binding"/>
    <property type="evidence" value="ECO:0007669"/>
    <property type="project" value="InterPro"/>
</dbReference>
<evidence type="ECO:0000256" key="6">
    <source>
        <dbReference type="ARBA" id="ARBA00022553"/>
    </source>
</evidence>